<dbReference type="InParanoid" id="I1S9D3"/>
<evidence type="ECO:0000256" key="1">
    <source>
        <dbReference type="SAM" id="SignalP"/>
    </source>
</evidence>
<reference evidence="2 4" key="3">
    <citation type="journal article" date="2015" name="BMC Genomics">
        <title>The completed genome sequence of the pathogenic ascomycete fungus Fusarium graminearum.</title>
        <authorList>
            <person name="King R."/>
            <person name="Urban M."/>
            <person name="Hammond-Kosack M.C."/>
            <person name="Hassani-Pak K."/>
            <person name="Hammond-Kosack K.E."/>
        </authorList>
    </citation>
    <scope>NUCLEOTIDE SEQUENCE [LARGE SCALE GENOMIC DNA]</scope>
    <source>
        <strain evidence="4">ATCC MYA-4620 / CBS 123657 / FGSC 9075 / NRRL 31084 / PH-1</strain>
        <strain evidence="2">PH-1</strain>
    </source>
</reference>
<reference evidence="3 4" key="2">
    <citation type="journal article" date="2010" name="Nature">
        <title>Comparative genomics reveals mobile pathogenicity chromosomes in Fusarium.</title>
        <authorList>
            <person name="Ma L.J."/>
            <person name="van der Does H.C."/>
            <person name="Borkovich K.A."/>
            <person name="Coleman J.J."/>
            <person name="Daboussi M.J."/>
            <person name="Di Pietro A."/>
            <person name="Dufresne M."/>
            <person name="Freitag M."/>
            <person name="Grabherr M."/>
            <person name="Henrissat B."/>
            <person name="Houterman P.M."/>
            <person name="Kang S."/>
            <person name="Shim W.B."/>
            <person name="Woloshuk C."/>
            <person name="Xie X."/>
            <person name="Xu J.R."/>
            <person name="Antoniw J."/>
            <person name="Baker S.E."/>
            <person name="Bluhm B.H."/>
            <person name="Breakspear A."/>
            <person name="Brown D.W."/>
            <person name="Butchko R.A."/>
            <person name="Chapman S."/>
            <person name="Coulson R."/>
            <person name="Coutinho P.M."/>
            <person name="Danchin E.G."/>
            <person name="Diener A."/>
            <person name="Gale L.R."/>
            <person name="Gardiner D.M."/>
            <person name="Goff S."/>
            <person name="Hammond-Kosack K.E."/>
            <person name="Hilburn K."/>
            <person name="Hua-Van A."/>
            <person name="Jonkers W."/>
            <person name="Kazan K."/>
            <person name="Kodira C.D."/>
            <person name="Koehrsen M."/>
            <person name="Kumar L."/>
            <person name="Lee Y.H."/>
            <person name="Li L."/>
            <person name="Manners J.M."/>
            <person name="Miranda-Saavedra D."/>
            <person name="Mukherjee M."/>
            <person name="Park G."/>
            <person name="Park J."/>
            <person name="Park S.Y."/>
            <person name="Proctor R.H."/>
            <person name="Regev A."/>
            <person name="Ruiz-Roldan M.C."/>
            <person name="Sain D."/>
            <person name="Sakthikumar S."/>
            <person name="Sykes S."/>
            <person name="Schwartz D.C."/>
            <person name="Turgeon B.G."/>
            <person name="Wapinski I."/>
            <person name="Yoder O."/>
            <person name="Young S."/>
            <person name="Zeng Q."/>
            <person name="Zhou S."/>
            <person name="Galagan J."/>
            <person name="Cuomo C.A."/>
            <person name="Kistler H.C."/>
            <person name="Rep M."/>
        </authorList>
    </citation>
    <scope>GENOME REANNOTATION</scope>
    <source>
        <strain evidence="4">ATCC MYA-4620 / CBS 123657 / FGSC 9075 / NRRL 31084 / PH-1</strain>
        <strain evidence="3">PH-1 / ATCC MYA-4620 / FGSC 9075 / NRRL 31084</strain>
    </source>
</reference>
<organism evidence="2 4">
    <name type="scientific">Gibberella zeae (strain ATCC MYA-4620 / CBS 123657 / FGSC 9075 / NRRL 31084 / PH-1)</name>
    <name type="common">Wheat head blight fungus</name>
    <name type="synonym">Fusarium graminearum</name>
    <dbReference type="NCBI Taxonomy" id="229533"/>
    <lineage>
        <taxon>Eukaryota</taxon>
        <taxon>Fungi</taxon>
        <taxon>Dikarya</taxon>
        <taxon>Ascomycota</taxon>
        <taxon>Pezizomycotina</taxon>
        <taxon>Sordariomycetes</taxon>
        <taxon>Hypocreomycetidae</taxon>
        <taxon>Hypocreales</taxon>
        <taxon>Nectriaceae</taxon>
        <taxon>Fusarium</taxon>
    </lineage>
</organism>
<feature type="chain" id="PRO_5010124859" evidence="1">
    <location>
        <begin position="20"/>
        <end position="90"/>
    </location>
</feature>
<keyword evidence="4" id="KW-1185">Reference proteome</keyword>
<dbReference type="Proteomes" id="UP000070720">
    <property type="component" value="Chromosome 2"/>
</dbReference>
<reference evidence="3 4" key="1">
    <citation type="journal article" date="2007" name="Science">
        <title>The Fusarium graminearum genome reveals a link between localized polymorphism and pathogen specialization.</title>
        <authorList>
            <person name="Cuomo C.A."/>
            <person name="Gueldener U."/>
            <person name="Xu J.-R."/>
            <person name="Trail F."/>
            <person name="Turgeon B.G."/>
            <person name="Di Pietro A."/>
            <person name="Walton J.D."/>
            <person name="Ma L.-J."/>
            <person name="Baker S.E."/>
            <person name="Rep M."/>
            <person name="Adam G."/>
            <person name="Antoniw J."/>
            <person name="Baldwin T."/>
            <person name="Calvo S.E."/>
            <person name="Chang Y.-L."/>
            <person name="DeCaprio D."/>
            <person name="Gale L.R."/>
            <person name="Gnerre S."/>
            <person name="Goswami R.S."/>
            <person name="Hammond-Kosack K."/>
            <person name="Harris L.J."/>
            <person name="Hilburn K."/>
            <person name="Kennell J.C."/>
            <person name="Kroken S."/>
            <person name="Magnuson J.K."/>
            <person name="Mannhaupt G."/>
            <person name="Mauceli E.W."/>
            <person name="Mewes H.-W."/>
            <person name="Mitterbauer R."/>
            <person name="Muehlbauer G."/>
            <person name="Muensterkoetter M."/>
            <person name="Nelson D."/>
            <person name="O'Donnell K."/>
            <person name="Ouellet T."/>
            <person name="Qi W."/>
            <person name="Quesneville H."/>
            <person name="Roncero M.I.G."/>
            <person name="Seong K.-Y."/>
            <person name="Tetko I.V."/>
            <person name="Urban M."/>
            <person name="Waalwijk C."/>
            <person name="Ward T.J."/>
            <person name="Yao J."/>
            <person name="Birren B.W."/>
            <person name="Kistler H.C."/>
        </authorList>
    </citation>
    <scope>NUCLEOTIDE SEQUENCE [LARGE SCALE GENOMIC DNA]</scope>
    <source>
        <strain evidence="4">ATCC MYA-4620 / CBS 123657 / FGSC 9075 / NRRL 31084 / PH-1</strain>
        <strain evidence="3">PH-1 / ATCC MYA-4620 / FGSC 9075 / NRRL 31084</strain>
    </source>
</reference>
<reference evidence="3" key="4">
    <citation type="submission" date="2017-01" db="UniProtKB">
        <authorList>
            <consortium name="EnsemblFungi"/>
        </authorList>
    </citation>
    <scope>IDENTIFICATION</scope>
    <source>
        <strain evidence="3">PH-1 / ATCC MYA-4620 / FGSC 9075 / NRRL 31084</strain>
    </source>
</reference>
<accession>A0A098DCQ3</accession>
<sequence length="90" mass="9261">MKATFFISIIAATVTLVNADPVGISLPEPECPAGPTSCADIIGMSNECYNLNGGDVECSEKAICECPEGCHLVEAPDPVTYPGGACVVIE</sequence>
<proteinExistence type="predicted"/>
<dbReference type="AlphaFoldDB" id="I1S9D3"/>
<keyword evidence="1" id="KW-0732">Signal</keyword>
<evidence type="ECO:0000313" key="4">
    <source>
        <dbReference type="Proteomes" id="UP000070720"/>
    </source>
</evidence>
<dbReference type="STRING" id="229533.I1S9D3"/>
<evidence type="ECO:0000313" key="2">
    <source>
        <dbReference type="EMBL" id="CEF76225.1"/>
    </source>
</evidence>
<dbReference type="PHI-base" id="PHI:122995"/>
<gene>
    <name evidence="2" type="ORF">FGRAMPH1_01T08845</name>
</gene>
<protein>
    <submittedName>
        <fullName evidence="2">Chromosome 2, complete genome</fullName>
    </submittedName>
</protein>
<name>I1S9D3_GIBZE</name>
<dbReference type="PHI-base" id="PHI:122984"/>
<feature type="signal peptide" evidence="1">
    <location>
        <begin position="1"/>
        <end position="19"/>
    </location>
</feature>
<dbReference type="EnsemblFungi" id="CEF76225">
    <property type="protein sequence ID" value="CEF76225"/>
    <property type="gene ID" value="FGRRES_13464"/>
</dbReference>
<dbReference type="EMBL" id="HG970333">
    <property type="protein sequence ID" value="CEF76225.1"/>
    <property type="molecule type" value="Genomic_DNA"/>
</dbReference>
<dbReference type="KEGG" id="fgr:FGSG_13464"/>
<evidence type="ECO:0000313" key="3">
    <source>
        <dbReference type="EnsemblFungi" id="CEF76225"/>
    </source>
</evidence>
<dbReference type="VEuPathDB" id="FungiDB:FGRAMPH1_01G08845"/>
<accession>I1S9D3</accession>
<dbReference type="HOGENOM" id="CLU_2441036_0_0_1"/>
<dbReference type="RefSeq" id="XP_011320846.1">
    <property type="nucleotide sequence ID" value="XM_011322544.1"/>
</dbReference>